<evidence type="ECO:0000313" key="3">
    <source>
        <dbReference type="Proteomes" id="UP000699462"/>
    </source>
</evidence>
<proteinExistence type="predicted"/>
<protein>
    <submittedName>
        <fullName evidence="2">Uncharacterized protein</fullName>
    </submittedName>
</protein>
<dbReference type="OrthoDB" id="6091153at2759"/>
<accession>A0A8T0DRZ5</accession>
<name>A0A8T0DRZ5_9TREM</name>
<evidence type="ECO:0000313" key="2">
    <source>
        <dbReference type="EMBL" id="KAF8570106.1"/>
    </source>
</evidence>
<gene>
    <name evidence="2" type="ORF">P879_01550</name>
</gene>
<organism evidence="2 3">
    <name type="scientific">Paragonimus westermani</name>
    <dbReference type="NCBI Taxonomy" id="34504"/>
    <lineage>
        <taxon>Eukaryota</taxon>
        <taxon>Metazoa</taxon>
        <taxon>Spiralia</taxon>
        <taxon>Lophotrochozoa</taxon>
        <taxon>Platyhelminthes</taxon>
        <taxon>Trematoda</taxon>
        <taxon>Digenea</taxon>
        <taxon>Plagiorchiida</taxon>
        <taxon>Troglotremata</taxon>
        <taxon>Troglotrematidae</taxon>
        <taxon>Paragonimus</taxon>
    </lineage>
</organism>
<evidence type="ECO:0000256" key="1">
    <source>
        <dbReference type="SAM" id="MobiDB-lite"/>
    </source>
</evidence>
<comment type="caution">
    <text evidence="2">The sequence shown here is derived from an EMBL/GenBank/DDBJ whole genome shotgun (WGS) entry which is preliminary data.</text>
</comment>
<sequence>MTVTGRPVTPPPSFGSDTNLPPWRQKADLYLGDIPTACQGPYTRNLSSDNVRQVLSASDSSTTAAAAATWHKLEELYPAPDDRAGLRITFWSRRQLVEETMECHSDQKRVLVAGAFPDGSKDTKDLLVLGRFLEGFRDLLTRRRFIQQLPADLLCAIHLARSYTKSTELVPKRNGNCMTAKSQNTPIQMRNHVSEHHKDSLQ</sequence>
<dbReference type="Proteomes" id="UP000699462">
    <property type="component" value="Unassembled WGS sequence"/>
</dbReference>
<feature type="region of interest" description="Disordered" evidence="1">
    <location>
        <begin position="1"/>
        <end position="21"/>
    </location>
</feature>
<dbReference type="AlphaFoldDB" id="A0A8T0DRZ5"/>
<dbReference type="EMBL" id="JTDF01001378">
    <property type="protein sequence ID" value="KAF8570106.1"/>
    <property type="molecule type" value="Genomic_DNA"/>
</dbReference>
<reference evidence="2 3" key="1">
    <citation type="submission" date="2019-07" db="EMBL/GenBank/DDBJ databases">
        <title>Annotation for the trematode Paragonimus westermani.</title>
        <authorList>
            <person name="Choi Y.-J."/>
        </authorList>
    </citation>
    <scope>NUCLEOTIDE SEQUENCE [LARGE SCALE GENOMIC DNA]</scope>
    <source>
        <strain evidence="2">180907_Pwestermani</strain>
    </source>
</reference>
<keyword evidence="3" id="KW-1185">Reference proteome</keyword>